<sequence>MAGVRRGGKNRPLVIPVPVEPVGLPPLALAGSGRHEPAFESAAATLVFVLVVLGTHASWRCPARRGPRFPTARTHPPQPRPAGYGRAGVGAGPAGTGVERARSPRGPGAGRIAGGTAARLHWCGGSPHTNRARGTSVAPRATGDREFTVARLSSPFRRGSPLG</sequence>
<protein>
    <submittedName>
        <fullName evidence="2">Uncharacterized protein</fullName>
    </submittedName>
</protein>
<name>A0A3N0E8I0_9ACTN</name>
<keyword evidence="3" id="KW-1185">Reference proteome</keyword>
<organism evidence="2 3">
    <name type="scientific">Halostreptopolyspora alba</name>
    <dbReference type="NCBI Taxonomy" id="2487137"/>
    <lineage>
        <taxon>Bacteria</taxon>
        <taxon>Bacillati</taxon>
        <taxon>Actinomycetota</taxon>
        <taxon>Actinomycetes</taxon>
        <taxon>Streptosporangiales</taxon>
        <taxon>Nocardiopsidaceae</taxon>
        <taxon>Halostreptopolyspora</taxon>
    </lineage>
</organism>
<gene>
    <name evidence="2" type="ORF">EFW17_12985</name>
</gene>
<accession>A0A3N0E8I0</accession>
<dbReference type="Proteomes" id="UP000269198">
    <property type="component" value="Unassembled WGS sequence"/>
</dbReference>
<proteinExistence type="predicted"/>
<dbReference type="AlphaFoldDB" id="A0A3N0E8I0"/>
<evidence type="ECO:0000256" key="1">
    <source>
        <dbReference type="SAM" id="MobiDB-lite"/>
    </source>
</evidence>
<feature type="compositionally biased region" description="Gly residues" evidence="1">
    <location>
        <begin position="85"/>
        <end position="95"/>
    </location>
</feature>
<evidence type="ECO:0000313" key="2">
    <source>
        <dbReference type="EMBL" id="RNL84146.1"/>
    </source>
</evidence>
<comment type="caution">
    <text evidence="2">The sequence shown here is derived from an EMBL/GenBank/DDBJ whole genome shotgun (WGS) entry which is preliminary data.</text>
</comment>
<feature type="region of interest" description="Disordered" evidence="1">
    <location>
        <begin position="63"/>
        <end position="143"/>
    </location>
</feature>
<evidence type="ECO:0000313" key="3">
    <source>
        <dbReference type="Proteomes" id="UP000269198"/>
    </source>
</evidence>
<dbReference type="EMBL" id="RJMB01000012">
    <property type="protein sequence ID" value="RNL84146.1"/>
    <property type="molecule type" value="Genomic_DNA"/>
</dbReference>
<reference evidence="2 3" key="1">
    <citation type="submission" date="2018-11" db="EMBL/GenBank/DDBJ databases">
        <title>The genome draft of YIM 96095.</title>
        <authorList>
            <person name="Tang S.-K."/>
            <person name="Chunyu W.-X."/>
            <person name="Feng Y.-Z."/>
        </authorList>
    </citation>
    <scope>NUCLEOTIDE SEQUENCE [LARGE SCALE GENOMIC DNA]</scope>
    <source>
        <strain evidence="2 3">YIM 96095</strain>
    </source>
</reference>